<dbReference type="SUPFAM" id="SSF51905">
    <property type="entry name" value="FAD/NAD(P)-binding domain"/>
    <property type="match status" value="1"/>
</dbReference>
<feature type="domain" description="FAD dependent oxidoreductase" evidence="3">
    <location>
        <begin position="31"/>
        <end position="386"/>
    </location>
</feature>
<dbReference type="Pfam" id="PF01266">
    <property type="entry name" value="DAO"/>
    <property type="match status" value="1"/>
</dbReference>
<dbReference type="GO" id="GO:0005737">
    <property type="term" value="C:cytoplasm"/>
    <property type="evidence" value="ECO:0007669"/>
    <property type="project" value="TreeGrafter"/>
</dbReference>
<dbReference type="PANTHER" id="PTHR13847">
    <property type="entry name" value="SARCOSINE DEHYDROGENASE-RELATED"/>
    <property type="match status" value="1"/>
</dbReference>
<gene>
    <name evidence="4" type="ORF">C7R54_17665</name>
</gene>
<feature type="region of interest" description="Disordered" evidence="2">
    <location>
        <begin position="1"/>
        <end position="22"/>
    </location>
</feature>
<dbReference type="PANTHER" id="PTHR13847:SF275">
    <property type="entry name" value="GAMMA-GLUTAMYLPUTRESCINE OXIDOREDUCTASE"/>
    <property type="match status" value="1"/>
</dbReference>
<dbReference type="EMBL" id="PYAL01000005">
    <property type="protein sequence ID" value="RXN86753.1"/>
    <property type="molecule type" value="Genomic_DNA"/>
</dbReference>
<accession>A0A4Q1HJL0</accession>
<dbReference type="RefSeq" id="WP_129151754.1">
    <property type="nucleotide sequence ID" value="NZ_JBHSDO010000012.1"/>
</dbReference>
<reference evidence="4 5" key="1">
    <citation type="journal article" date="2017" name="Int. J. Syst. Evol. Microbiol.">
        <title>Achromobacter aloeverae sp. nov., isolated from the root of Aloe vera (L.) Burm.f.</title>
        <authorList>
            <person name="Kuncharoen N."/>
            <person name="Muramatsu Y."/>
            <person name="Shibata C."/>
            <person name="Kamakura Y."/>
            <person name="Nakagawa Y."/>
            <person name="Tanasupawat S."/>
        </authorList>
    </citation>
    <scope>NUCLEOTIDE SEQUENCE [LARGE SCALE GENOMIC DNA]</scope>
    <source>
        <strain evidence="4 5">AVA-1</strain>
    </source>
</reference>
<dbReference type="OrthoDB" id="9342835at2"/>
<dbReference type="Gene3D" id="3.30.9.10">
    <property type="entry name" value="D-Amino Acid Oxidase, subunit A, domain 2"/>
    <property type="match status" value="1"/>
</dbReference>
<evidence type="ECO:0000259" key="3">
    <source>
        <dbReference type="Pfam" id="PF01266"/>
    </source>
</evidence>
<evidence type="ECO:0000256" key="1">
    <source>
        <dbReference type="ARBA" id="ARBA00023002"/>
    </source>
</evidence>
<dbReference type="GO" id="GO:0016491">
    <property type="term" value="F:oxidoreductase activity"/>
    <property type="evidence" value="ECO:0007669"/>
    <property type="project" value="UniProtKB-KW"/>
</dbReference>
<proteinExistence type="predicted"/>
<organism evidence="4 5">
    <name type="scientific">Achromobacter aloeverae</name>
    <dbReference type="NCBI Taxonomy" id="1750518"/>
    <lineage>
        <taxon>Bacteria</taxon>
        <taxon>Pseudomonadati</taxon>
        <taxon>Pseudomonadota</taxon>
        <taxon>Betaproteobacteria</taxon>
        <taxon>Burkholderiales</taxon>
        <taxon>Alcaligenaceae</taxon>
        <taxon>Achromobacter</taxon>
    </lineage>
</organism>
<dbReference type="InterPro" id="IPR036188">
    <property type="entry name" value="FAD/NAD-bd_sf"/>
</dbReference>
<keyword evidence="1" id="KW-0560">Oxidoreductase</keyword>
<keyword evidence="5" id="KW-1185">Reference proteome</keyword>
<evidence type="ECO:0000256" key="2">
    <source>
        <dbReference type="SAM" id="MobiDB-lite"/>
    </source>
</evidence>
<evidence type="ECO:0000313" key="4">
    <source>
        <dbReference type="EMBL" id="RXN86753.1"/>
    </source>
</evidence>
<dbReference type="InterPro" id="IPR006076">
    <property type="entry name" value="FAD-dep_OxRdtase"/>
</dbReference>
<dbReference type="AlphaFoldDB" id="A0A4Q1HJL0"/>
<protein>
    <submittedName>
        <fullName evidence="4">FAD-dependent oxidoreductase</fullName>
    </submittedName>
</protein>
<comment type="caution">
    <text evidence="4">The sequence shown here is derived from an EMBL/GenBank/DDBJ whole genome shotgun (WGS) entry which is preliminary data.</text>
</comment>
<dbReference type="Gene3D" id="3.50.50.60">
    <property type="entry name" value="FAD/NAD(P)-binding domain"/>
    <property type="match status" value="1"/>
</dbReference>
<dbReference type="Proteomes" id="UP000290849">
    <property type="component" value="Unassembled WGS sequence"/>
</dbReference>
<evidence type="ECO:0000313" key="5">
    <source>
        <dbReference type="Proteomes" id="UP000290849"/>
    </source>
</evidence>
<sequence length="429" mass="46209">MKNDRRSHGLWEATAPPAPVTPPLQADQAVDVAIVGAGYTGLSAALHLAEGGARVAVLEAEEIGYGGSGRNVGLVNAGMWVMPAELSAVLGETYGARLLDILGNAPDLVFELIRRHAIDCQATRTGTLHCAVGRAGLKEITERARQWSALKAPVHLLDAEATRAKTGTDAYTGALLDLRAGTIQPLAYARGLARAAMKAGAAIHTASPVTAAHDRQSHWELGTQTGAVVRARWVIVASNAYSHQDGPWASLRTELVRLPYFNMATAPLTPALRERILPERQGAWDTRQVLSSFRYDDAGRLVFGSVGALSGAGLRIHTQWGRRALAQLYPALKDIPFEHEWYGTIGMTTDALPRLHRAARNTVSFSGYNGRGIAPGTVLGRELARLVLGAKTEDDLPLPVTPIQRAPWRRTRECCYEVGARLVHGMDAR</sequence>
<name>A0A4Q1HJL0_9BURK</name>